<evidence type="ECO:0000256" key="1">
    <source>
        <dbReference type="ARBA" id="ARBA00022443"/>
    </source>
</evidence>
<dbReference type="OMA" id="FETLVHW"/>
<proteinExistence type="predicted"/>
<feature type="region of interest" description="Disordered" evidence="4">
    <location>
        <begin position="650"/>
        <end position="713"/>
    </location>
</feature>
<dbReference type="Gene3D" id="1.10.150.50">
    <property type="entry name" value="Transcription Factor, Ets-1"/>
    <property type="match status" value="1"/>
</dbReference>
<feature type="region of interest" description="Disordered" evidence="4">
    <location>
        <begin position="446"/>
        <end position="498"/>
    </location>
</feature>
<dbReference type="SUPFAM" id="SSF50044">
    <property type="entry name" value="SH3-domain"/>
    <property type="match status" value="1"/>
</dbReference>
<feature type="compositionally biased region" description="Low complexity" evidence="4">
    <location>
        <begin position="267"/>
        <end position="276"/>
    </location>
</feature>
<dbReference type="GeneTree" id="ENSGT00940000157806"/>
<dbReference type="SMART" id="SM00454">
    <property type="entry name" value="SAM"/>
    <property type="match status" value="1"/>
</dbReference>
<keyword evidence="2" id="KW-0597">Phosphoprotein</keyword>
<evidence type="ECO:0000256" key="4">
    <source>
        <dbReference type="SAM" id="MobiDB-lite"/>
    </source>
</evidence>
<organism evidence="8 9">
    <name type="scientific">Sparus aurata</name>
    <name type="common">Gilthead sea bream</name>
    <dbReference type="NCBI Taxonomy" id="8175"/>
    <lineage>
        <taxon>Eukaryota</taxon>
        <taxon>Metazoa</taxon>
        <taxon>Chordata</taxon>
        <taxon>Craniata</taxon>
        <taxon>Vertebrata</taxon>
        <taxon>Euteleostomi</taxon>
        <taxon>Actinopterygii</taxon>
        <taxon>Neopterygii</taxon>
        <taxon>Teleostei</taxon>
        <taxon>Neoteleostei</taxon>
        <taxon>Acanthomorphata</taxon>
        <taxon>Eupercaria</taxon>
        <taxon>Spariformes</taxon>
        <taxon>Sparidae</taxon>
        <taxon>Sparus</taxon>
    </lineage>
</organism>
<dbReference type="InterPro" id="IPR036028">
    <property type="entry name" value="SH3-like_dom_sf"/>
</dbReference>
<feature type="domain" description="SAM" evidence="7">
    <location>
        <begin position="584"/>
        <end position="648"/>
    </location>
</feature>
<feature type="region of interest" description="Disordered" evidence="4">
    <location>
        <begin position="191"/>
        <end position="210"/>
    </location>
</feature>
<feature type="domain" description="SH3" evidence="6">
    <location>
        <begin position="512"/>
        <end position="573"/>
    </location>
</feature>
<feature type="compositionally biased region" description="Basic and acidic residues" evidence="4">
    <location>
        <begin position="148"/>
        <end position="165"/>
    </location>
</feature>
<dbReference type="Gene3D" id="2.30.30.40">
    <property type="entry name" value="SH3 Domains"/>
    <property type="match status" value="1"/>
</dbReference>
<dbReference type="InterPro" id="IPR001452">
    <property type="entry name" value="SH3_domain"/>
</dbReference>
<reference evidence="8" key="3">
    <citation type="submission" date="2025-09" db="UniProtKB">
        <authorList>
            <consortium name="Ensembl"/>
        </authorList>
    </citation>
    <scope>IDENTIFICATION</scope>
</reference>
<dbReference type="Proteomes" id="UP000472265">
    <property type="component" value="Chromosome 13"/>
</dbReference>
<feature type="compositionally biased region" description="Low complexity" evidence="4">
    <location>
        <begin position="474"/>
        <end position="495"/>
    </location>
</feature>
<feature type="compositionally biased region" description="Polar residues" evidence="4">
    <location>
        <begin position="650"/>
        <end position="662"/>
    </location>
</feature>
<dbReference type="SUPFAM" id="SSF47769">
    <property type="entry name" value="SAM/Pointed domain"/>
    <property type="match status" value="1"/>
</dbReference>
<dbReference type="Ensembl" id="ENSSAUT00010036635.1">
    <property type="protein sequence ID" value="ENSSAUP00010034779.1"/>
    <property type="gene ID" value="ENSSAUG00010014712.1"/>
</dbReference>
<evidence type="ECO:0000256" key="3">
    <source>
        <dbReference type="PROSITE-ProRule" id="PRU00192"/>
    </source>
</evidence>
<evidence type="ECO:0000313" key="8">
    <source>
        <dbReference type="Ensembl" id="ENSSAUP00010034779.1"/>
    </source>
</evidence>
<protein>
    <submittedName>
        <fullName evidence="8">Uncharacterized LOC115594348</fullName>
    </submittedName>
</protein>
<dbReference type="InterPro" id="IPR013761">
    <property type="entry name" value="SAM/pointed_sf"/>
</dbReference>
<keyword evidence="5" id="KW-1133">Transmembrane helix</keyword>
<dbReference type="InterPro" id="IPR001660">
    <property type="entry name" value="SAM"/>
</dbReference>
<keyword evidence="1 3" id="KW-0728">SH3 domain</keyword>
<feature type="transmembrane region" description="Helical" evidence="5">
    <location>
        <begin position="77"/>
        <end position="101"/>
    </location>
</feature>
<dbReference type="PANTHER" id="PTHR12301:SF4">
    <property type="entry name" value="SAM DOMAIN-CONTAINING PROTEIN SAMSN-1"/>
    <property type="match status" value="1"/>
</dbReference>
<keyword evidence="5" id="KW-0812">Transmembrane</keyword>
<dbReference type="PROSITE" id="PS50105">
    <property type="entry name" value="SAM_DOMAIN"/>
    <property type="match status" value="1"/>
</dbReference>
<evidence type="ECO:0000256" key="5">
    <source>
        <dbReference type="SAM" id="Phobius"/>
    </source>
</evidence>
<dbReference type="PROSITE" id="PS50002">
    <property type="entry name" value="SH3"/>
    <property type="match status" value="1"/>
</dbReference>
<evidence type="ECO:0000259" key="7">
    <source>
        <dbReference type="PROSITE" id="PS50105"/>
    </source>
</evidence>
<name>A0A671W7Y8_SPAAU</name>
<keyword evidence="5" id="KW-0472">Membrane</keyword>
<keyword evidence="9" id="KW-1185">Reference proteome</keyword>
<dbReference type="AlphaFoldDB" id="A0A671W7Y8"/>
<feature type="region of interest" description="Disordered" evidence="4">
    <location>
        <begin position="148"/>
        <end position="175"/>
    </location>
</feature>
<evidence type="ECO:0000256" key="2">
    <source>
        <dbReference type="ARBA" id="ARBA00022553"/>
    </source>
</evidence>
<dbReference type="InterPro" id="IPR021090">
    <property type="entry name" value="SPIDER"/>
</dbReference>
<dbReference type="InParanoid" id="A0A671W7Y8"/>
<reference evidence="8" key="1">
    <citation type="submission" date="2021-04" db="EMBL/GenBank/DDBJ databases">
        <authorList>
            <consortium name="Wellcome Sanger Institute Data Sharing"/>
        </authorList>
    </citation>
    <scope>NUCLEOTIDE SEQUENCE [LARGE SCALE GENOMIC DNA]</scope>
</reference>
<reference evidence="8" key="2">
    <citation type="submission" date="2025-08" db="UniProtKB">
        <authorList>
            <consortium name="Ensembl"/>
        </authorList>
    </citation>
    <scope>IDENTIFICATION</scope>
</reference>
<dbReference type="InterPro" id="IPR051725">
    <property type="entry name" value="SAM-SH3_domain_protein"/>
</dbReference>
<gene>
    <name evidence="8" type="primary">samsn1b</name>
</gene>
<evidence type="ECO:0000313" key="9">
    <source>
        <dbReference type="Proteomes" id="UP000472265"/>
    </source>
</evidence>
<accession>A0A671W7Y8</accession>
<dbReference type="Pfam" id="PF12485">
    <property type="entry name" value="SPIDER"/>
    <property type="match status" value="1"/>
</dbReference>
<dbReference type="PANTHER" id="PTHR12301">
    <property type="entry name" value="SAM-DOMAIN, SH3 AND NUCLEAR LOCALIZATION SIGNALS PROTEIN RELATED"/>
    <property type="match status" value="1"/>
</dbReference>
<feature type="region of interest" description="Disordered" evidence="4">
    <location>
        <begin position="220"/>
        <end position="243"/>
    </location>
</feature>
<dbReference type="Pfam" id="PF00536">
    <property type="entry name" value="SAM_1"/>
    <property type="match status" value="1"/>
</dbReference>
<sequence>MNLFCFTLEGSTDSIYEPAYNQTLKEGLPKYQCSPALRRRKPEWGGSDPAINSIQSQSSVKAKRNNRRYVSFDCSFCIVYTVFLSNNVSICSAVLFAFHYFHSTHFQTIEPNYLSRSFCRFRSCAPTSLLDGETLDKDINHSCWTSSGDKKDLSHQTKVQNKEMSKAPCQSSTLTRDGGLKELRCDRTQTHGLAQGGETAADTADSVPSTGRLKKLQSLVQTKKGHQSGAGKGKCTSENNDHLLGSNNPVLTCIGLGTRTEKKPCKPSQSPQQQQQEAKDVYGDSDEEGVWSPKLGNYLWSPFECPQPWSPFYHTCHQPRHELWARGTFSLPQTVAWDRFESLIQELDSKQSDLSPPQTSCSITNLQLSDKNLTRCDRFDVFRQHSPLMKPRDNDSYLQKQEQNDNAVKLRLHRRAMETSSPHRDGKHVRASPEKTLTVISNEITQKEEAKKRGIGGGRQFTKGQRRSTDSLESLYSLNSGQSSSSGVTSGSDCSSNRDSLRMEDDLLNAKLFCGRARVHTDFVPSPYDTESLKLKEGDVIDIMAKPPMGIWRGMLSGRMGNFKFIYVDLLPDSHEETGIHRVRQKSTVREVLRRLSLEEYSSSLQQNGYQTVDDLMRLREHHLTQLNVTDPEHRRCLLAAVDSLQQLRSDSQLENEANQEAETPGENLKADMNNCPRDSGCHMPSDSSDNSTDDTDPPFISEYPLPAEMTAS</sequence>
<feature type="region of interest" description="Disordered" evidence="4">
    <location>
        <begin position="260"/>
        <end position="287"/>
    </location>
</feature>
<evidence type="ECO:0000259" key="6">
    <source>
        <dbReference type="PROSITE" id="PS50002"/>
    </source>
</evidence>